<evidence type="ECO:0000313" key="2">
    <source>
        <dbReference type="EMBL" id="KAA8525584.1"/>
    </source>
</evidence>
<keyword evidence="1" id="KW-0472">Membrane</keyword>
<dbReference type="AlphaFoldDB" id="A0A5J5A5V8"/>
<organism evidence="2 3">
    <name type="scientific">Nyssa sinensis</name>
    <dbReference type="NCBI Taxonomy" id="561372"/>
    <lineage>
        <taxon>Eukaryota</taxon>
        <taxon>Viridiplantae</taxon>
        <taxon>Streptophyta</taxon>
        <taxon>Embryophyta</taxon>
        <taxon>Tracheophyta</taxon>
        <taxon>Spermatophyta</taxon>
        <taxon>Magnoliopsida</taxon>
        <taxon>eudicotyledons</taxon>
        <taxon>Gunneridae</taxon>
        <taxon>Pentapetalae</taxon>
        <taxon>asterids</taxon>
        <taxon>Cornales</taxon>
        <taxon>Nyssaceae</taxon>
        <taxon>Nyssa</taxon>
    </lineage>
</organism>
<protein>
    <submittedName>
        <fullName evidence="2">Uncharacterized protein</fullName>
    </submittedName>
</protein>
<gene>
    <name evidence="2" type="ORF">F0562_007439</name>
</gene>
<dbReference type="EMBL" id="CM018046">
    <property type="protein sequence ID" value="KAA8525584.1"/>
    <property type="molecule type" value="Genomic_DNA"/>
</dbReference>
<evidence type="ECO:0000256" key="1">
    <source>
        <dbReference type="SAM" id="Phobius"/>
    </source>
</evidence>
<name>A0A5J5A5V8_9ASTE</name>
<sequence>MPASNPYRDVPTVAGHPQNKENLVFLLWRIGKARNMAIFHYKQLDPLLIFLPLNSMLLWIWVLLYPSHTQL</sequence>
<keyword evidence="1" id="KW-0812">Transmembrane</keyword>
<evidence type="ECO:0000313" key="3">
    <source>
        <dbReference type="Proteomes" id="UP000325577"/>
    </source>
</evidence>
<proteinExistence type="predicted"/>
<keyword evidence="1" id="KW-1133">Transmembrane helix</keyword>
<reference evidence="2 3" key="1">
    <citation type="submission" date="2019-09" db="EMBL/GenBank/DDBJ databases">
        <title>A chromosome-level genome assembly of the Chinese tupelo Nyssa sinensis.</title>
        <authorList>
            <person name="Yang X."/>
            <person name="Kang M."/>
            <person name="Yang Y."/>
            <person name="Xiong H."/>
            <person name="Wang M."/>
            <person name="Zhang Z."/>
            <person name="Wang Z."/>
            <person name="Wu H."/>
            <person name="Ma T."/>
            <person name="Liu J."/>
            <person name="Xi Z."/>
        </authorList>
    </citation>
    <scope>NUCLEOTIDE SEQUENCE [LARGE SCALE GENOMIC DNA]</scope>
    <source>
        <strain evidence="2">J267</strain>
        <tissue evidence="2">Leaf</tissue>
    </source>
</reference>
<feature type="transmembrane region" description="Helical" evidence="1">
    <location>
        <begin position="44"/>
        <end position="64"/>
    </location>
</feature>
<keyword evidence="3" id="KW-1185">Reference proteome</keyword>
<dbReference type="Proteomes" id="UP000325577">
    <property type="component" value="Linkage Group LG3"/>
</dbReference>
<accession>A0A5J5A5V8</accession>